<evidence type="ECO:0000259" key="1">
    <source>
        <dbReference type="Pfam" id="PF12146"/>
    </source>
</evidence>
<dbReference type="GO" id="GO:0016787">
    <property type="term" value="F:hydrolase activity"/>
    <property type="evidence" value="ECO:0007669"/>
    <property type="project" value="UniProtKB-KW"/>
</dbReference>
<accession>A0ABP7MS35</accession>
<dbReference type="InterPro" id="IPR022742">
    <property type="entry name" value="Hydrolase_4"/>
</dbReference>
<name>A0ABP7MS35_9GAMM</name>
<dbReference type="PIRSF" id="PIRSF037442">
    <property type="entry name" value="UCP037442_abhydr"/>
    <property type="match status" value="1"/>
</dbReference>
<proteinExistence type="predicted"/>
<dbReference type="Proteomes" id="UP001501565">
    <property type="component" value="Unassembled WGS sequence"/>
</dbReference>
<organism evidence="2 3">
    <name type="scientific">Litoribacillus peritrichatus</name>
    <dbReference type="NCBI Taxonomy" id="718191"/>
    <lineage>
        <taxon>Bacteria</taxon>
        <taxon>Pseudomonadati</taxon>
        <taxon>Pseudomonadota</taxon>
        <taxon>Gammaproteobacteria</taxon>
        <taxon>Oceanospirillales</taxon>
        <taxon>Oceanospirillaceae</taxon>
        <taxon>Litoribacillus</taxon>
    </lineage>
</organism>
<dbReference type="InterPro" id="IPR029058">
    <property type="entry name" value="AB_hydrolase_fold"/>
</dbReference>
<dbReference type="Gene3D" id="3.40.50.1820">
    <property type="entry name" value="alpha/beta hydrolase"/>
    <property type="match status" value="1"/>
</dbReference>
<reference evidence="3" key="1">
    <citation type="journal article" date="2019" name="Int. J. Syst. Evol. Microbiol.">
        <title>The Global Catalogue of Microorganisms (GCM) 10K type strain sequencing project: providing services to taxonomists for standard genome sequencing and annotation.</title>
        <authorList>
            <consortium name="The Broad Institute Genomics Platform"/>
            <consortium name="The Broad Institute Genome Sequencing Center for Infectious Disease"/>
            <person name="Wu L."/>
            <person name="Ma J."/>
        </authorList>
    </citation>
    <scope>NUCLEOTIDE SEQUENCE [LARGE SCALE GENOMIC DNA]</scope>
    <source>
        <strain evidence="3">JCM 17551</strain>
    </source>
</reference>
<dbReference type="InterPro" id="IPR017208">
    <property type="entry name" value="UCP037442_abhydr"/>
</dbReference>
<dbReference type="EMBL" id="BAABBN010000007">
    <property type="protein sequence ID" value="GAA3929161.1"/>
    <property type="molecule type" value="Genomic_DNA"/>
</dbReference>
<comment type="caution">
    <text evidence="2">The sequence shown here is derived from an EMBL/GenBank/DDBJ whole genome shotgun (WGS) entry which is preliminary data.</text>
</comment>
<feature type="domain" description="Serine aminopeptidase S33" evidence="1">
    <location>
        <begin position="40"/>
        <end position="121"/>
    </location>
</feature>
<protein>
    <submittedName>
        <fullName evidence="2">Alpha/beta fold hydrolase</fullName>
    </submittedName>
</protein>
<evidence type="ECO:0000313" key="2">
    <source>
        <dbReference type="EMBL" id="GAA3929161.1"/>
    </source>
</evidence>
<dbReference type="SUPFAM" id="SSF53474">
    <property type="entry name" value="alpha/beta-Hydrolases"/>
    <property type="match status" value="1"/>
</dbReference>
<evidence type="ECO:0000313" key="3">
    <source>
        <dbReference type="Proteomes" id="UP001501565"/>
    </source>
</evidence>
<gene>
    <name evidence="2" type="ORF">GCM10022277_27110</name>
</gene>
<dbReference type="RefSeq" id="WP_344799083.1">
    <property type="nucleotide sequence ID" value="NZ_BAABBN010000007.1"/>
</dbReference>
<keyword evidence="2" id="KW-0378">Hydrolase</keyword>
<keyword evidence="3" id="KW-1185">Reference proteome</keyword>
<dbReference type="Pfam" id="PF12146">
    <property type="entry name" value="Hydrolase_4"/>
    <property type="match status" value="1"/>
</dbReference>
<sequence>MDNIQIQTQDGFTIKGHLFSPLNSPDKTASAGIIINSATAVSQGYYRAFAQHLAEHGYLVITYDYRGIGQSKATKQNDDKLSMRAWGEQDLPAVIDHAVNSYPELAWHCIGHSVGGQLVGLAPNNSKLTSVYCVAAQNGYWKNWGLPQTPKILLTWYGLIPLFSKTLGYVPGFMLGGTPLPGNIALEWARWCKNPNFISDEQGQPLREFFHQFDKKMRFLAISDDLDFAPLKAVKELEKFYSQAEKEIEVVDPKQLGIKEVGHFGFFKRQHKEALWPNAVEWFGRFS</sequence>